<feature type="domain" description="Glycosyl transferase family 1" evidence="1">
    <location>
        <begin position="184"/>
        <end position="345"/>
    </location>
</feature>
<dbReference type="InterPro" id="IPR028098">
    <property type="entry name" value="Glyco_trans_4-like_N"/>
</dbReference>
<evidence type="ECO:0000313" key="4">
    <source>
        <dbReference type="EMBL" id="PPA78127.1"/>
    </source>
</evidence>
<dbReference type="GO" id="GO:0016757">
    <property type="term" value="F:glycosyltransferase activity"/>
    <property type="evidence" value="ECO:0007669"/>
    <property type="project" value="InterPro"/>
</dbReference>
<dbReference type="InterPro" id="IPR029058">
    <property type="entry name" value="AB_hydrolase_fold"/>
</dbReference>
<dbReference type="Proteomes" id="UP000239990">
    <property type="component" value="Unassembled WGS sequence"/>
</dbReference>
<organism evidence="4 5">
    <name type="scientific">Achromobacter spanius</name>
    <dbReference type="NCBI Taxonomy" id="217203"/>
    <lineage>
        <taxon>Bacteria</taxon>
        <taxon>Pseudomonadati</taxon>
        <taxon>Pseudomonadota</taxon>
        <taxon>Betaproteobacteria</taxon>
        <taxon>Burkholderiales</taxon>
        <taxon>Alcaligenaceae</taxon>
        <taxon>Achromobacter</taxon>
    </lineage>
</organism>
<dbReference type="CDD" id="cd03801">
    <property type="entry name" value="GT4_PimA-like"/>
    <property type="match status" value="1"/>
</dbReference>
<evidence type="ECO:0000259" key="1">
    <source>
        <dbReference type="Pfam" id="PF00534"/>
    </source>
</evidence>
<name>A0A2S5GYI5_9BURK</name>
<dbReference type="Pfam" id="PF00534">
    <property type="entry name" value="Glycos_transf_1"/>
    <property type="match status" value="1"/>
</dbReference>
<dbReference type="RefSeq" id="WP_104142076.1">
    <property type="nucleotide sequence ID" value="NZ_PREU01000001.1"/>
</dbReference>
<gene>
    <name evidence="4" type="ORF">C4E15_02245</name>
</gene>
<feature type="domain" description="Glycosyltransferase subfamily 4-like N-terminal" evidence="3">
    <location>
        <begin position="13"/>
        <end position="155"/>
    </location>
</feature>
<accession>A0A2S5GYI5</accession>
<dbReference type="OrthoDB" id="9801609at2"/>
<comment type="caution">
    <text evidence="4">The sequence shown here is derived from an EMBL/GenBank/DDBJ whole genome shotgun (WGS) entry which is preliminary data.</text>
</comment>
<dbReference type="SUPFAM" id="SSF53474">
    <property type="entry name" value="alpha/beta-Hydrolases"/>
    <property type="match status" value="1"/>
</dbReference>
<protein>
    <recommendedName>
        <fullName evidence="6">D-inositol-3-phosphate glycosyltransferase</fullName>
    </recommendedName>
</protein>
<dbReference type="Gene3D" id="3.40.50.1820">
    <property type="entry name" value="alpha/beta hydrolase"/>
    <property type="match status" value="1"/>
</dbReference>
<dbReference type="Pfam" id="PF13439">
    <property type="entry name" value="Glyco_transf_4"/>
    <property type="match status" value="1"/>
</dbReference>
<dbReference type="AlphaFoldDB" id="A0A2S5GYI5"/>
<reference evidence="4 5" key="1">
    <citation type="submission" date="2018-02" db="EMBL/GenBank/DDBJ databases">
        <title>Draft Genome of Achromobacter spanius stain 6.</title>
        <authorList>
            <person name="Gunasekera T.S."/>
            <person name="Radwan O."/>
            <person name="Ruiz O.N."/>
        </authorList>
    </citation>
    <scope>NUCLEOTIDE SEQUENCE [LARGE SCALE GENOMIC DNA]</scope>
    <source>
        <strain evidence="4 5">6</strain>
    </source>
</reference>
<proteinExistence type="predicted"/>
<evidence type="ECO:0000259" key="3">
    <source>
        <dbReference type="Pfam" id="PF13439"/>
    </source>
</evidence>
<dbReference type="Gene3D" id="3.40.50.2000">
    <property type="entry name" value="Glycogen Phosphorylase B"/>
    <property type="match status" value="2"/>
</dbReference>
<dbReference type="InterPro" id="IPR022742">
    <property type="entry name" value="Hydrolase_4"/>
</dbReference>
<dbReference type="PANTHER" id="PTHR12526">
    <property type="entry name" value="GLYCOSYLTRANSFERASE"/>
    <property type="match status" value="1"/>
</dbReference>
<evidence type="ECO:0000313" key="5">
    <source>
        <dbReference type="Proteomes" id="UP000239990"/>
    </source>
</evidence>
<dbReference type="SUPFAM" id="SSF53756">
    <property type="entry name" value="UDP-Glycosyltransferase/glycogen phosphorylase"/>
    <property type="match status" value="1"/>
</dbReference>
<dbReference type="Pfam" id="PF12146">
    <property type="entry name" value="Hydrolase_4"/>
    <property type="match status" value="1"/>
</dbReference>
<dbReference type="EMBL" id="PREU01000001">
    <property type="protein sequence ID" value="PPA78127.1"/>
    <property type="molecule type" value="Genomic_DNA"/>
</dbReference>
<evidence type="ECO:0000259" key="2">
    <source>
        <dbReference type="Pfam" id="PF12146"/>
    </source>
</evidence>
<sequence>MRILHTLAEPSLGGLEFRTLEQASWLQRHGYDVAIAAPSGSAVSGAARERNLTTVDIDFKPAYAPSTVLALRRAVKALNIQVIDSHSRVDGKAAALCRDLCAVVRTRHFAKPMRTSPRRRLEWRFGCDHVIATSNVGKQELLAARLFRDDRISVVGEWAGDEFFRQAEDADASLRIRRGLEMPAPDEAYVIATVGMLRPEKGQADLLRVVHRLRALGVPAVALVVGMPTAATRAYAYDLYRLAIELGISDHAVFAGHRTDVPDMMGAADVVLVPSATEAWSRVVPEAYAMGRPVVASDVGGLPEIVVPGQTGWLAAPGDIAGYVDRILQIRHNAGDAQAVVTRARTYAETNFRLSEKMFHTLDAYRRAMEPGLRAGAYRSPSAVCAVRAYIEPFEVQAHEYLLTGTGARGRTGILLVHGLAGTPEDMRALALGLHRRGYTVLAVKLAGHCGTLDELVRTSWLDWLASVRRGADLLASRVDHLVVGGRSVGAMLALALAQERPLHVAGVLALSPAFRHDGPGLPRYARLGFLLPLLHTLLHTLRIGRHRVIANCDASLPGIPLWSLAQARKLAVSVWRRMHILRAPCLVLHARNDDIASVSNAFDIVNRACNANVSLHLVDDNRNAMTPLALERNDVITRVAAFVNDIVETPAGQEAVNVA</sequence>
<evidence type="ECO:0008006" key="6">
    <source>
        <dbReference type="Google" id="ProtNLM"/>
    </source>
</evidence>
<dbReference type="InterPro" id="IPR001296">
    <property type="entry name" value="Glyco_trans_1"/>
</dbReference>
<dbReference type="PANTHER" id="PTHR12526:SF630">
    <property type="entry name" value="GLYCOSYLTRANSFERASE"/>
    <property type="match status" value="1"/>
</dbReference>
<feature type="domain" description="Serine aminopeptidase S33" evidence="2">
    <location>
        <begin position="414"/>
        <end position="620"/>
    </location>
</feature>